<organism evidence="2">
    <name type="scientific">Guillardia theta (strain CCMP2712)</name>
    <name type="common">Cryptophyte</name>
    <dbReference type="NCBI Taxonomy" id="905079"/>
    <lineage>
        <taxon>Eukaryota</taxon>
        <taxon>Cryptophyceae</taxon>
        <taxon>Pyrenomonadales</taxon>
        <taxon>Geminigeraceae</taxon>
        <taxon>Guillardia</taxon>
    </lineage>
</organism>
<accession>L1K093</accession>
<feature type="compositionally biased region" description="Low complexity" evidence="1">
    <location>
        <begin position="51"/>
        <end position="62"/>
    </location>
</feature>
<evidence type="ECO:0000313" key="4">
    <source>
        <dbReference type="Proteomes" id="UP000011087"/>
    </source>
</evidence>
<feature type="region of interest" description="Disordered" evidence="1">
    <location>
        <begin position="38"/>
        <end position="67"/>
    </location>
</feature>
<dbReference type="HOGENOM" id="CLU_1506190_0_0_1"/>
<evidence type="ECO:0000256" key="1">
    <source>
        <dbReference type="SAM" id="MobiDB-lite"/>
    </source>
</evidence>
<dbReference type="Proteomes" id="UP000011087">
    <property type="component" value="Unassembled WGS sequence"/>
</dbReference>
<protein>
    <submittedName>
        <fullName evidence="2 3">Uncharacterized protein</fullName>
    </submittedName>
</protein>
<dbReference type="EnsemblProtists" id="EKX53979">
    <property type="protein sequence ID" value="EKX53979"/>
    <property type="gene ID" value="GUITHDRAFT_150113"/>
</dbReference>
<dbReference type="RefSeq" id="XP_005840959.1">
    <property type="nucleotide sequence ID" value="XM_005840902.1"/>
</dbReference>
<dbReference type="KEGG" id="gtt:GUITHDRAFT_150113"/>
<evidence type="ECO:0000313" key="2">
    <source>
        <dbReference type="EMBL" id="EKX53979.1"/>
    </source>
</evidence>
<reference evidence="4" key="2">
    <citation type="submission" date="2012-11" db="EMBL/GenBank/DDBJ databases">
        <authorList>
            <person name="Kuo A."/>
            <person name="Curtis B.A."/>
            <person name="Tanifuji G."/>
            <person name="Burki F."/>
            <person name="Gruber A."/>
            <person name="Irimia M."/>
            <person name="Maruyama S."/>
            <person name="Arias M.C."/>
            <person name="Ball S.G."/>
            <person name="Gile G.H."/>
            <person name="Hirakawa Y."/>
            <person name="Hopkins J.F."/>
            <person name="Rensing S.A."/>
            <person name="Schmutz J."/>
            <person name="Symeonidi A."/>
            <person name="Elias M."/>
            <person name="Eveleigh R.J."/>
            <person name="Herman E.K."/>
            <person name="Klute M.J."/>
            <person name="Nakayama T."/>
            <person name="Obornik M."/>
            <person name="Reyes-Prieto A."/>
            <person name="Armbrust E.V."/>
            <person name="Aves S.J."/>
            <person name="Beiko R.G."/>
            <person name="Coutinho P."/>
            <person name="Dacks J.B."/>
            <person name="Durnford D.G."/>
            <person name="Fast N.M."/>
            <person name="Green B.R."/>
            <person name="Grisdale C."/>
            <person name="Hempe F."/>
            <person name="Henrissat B."/>
            <person name="Hoppner M.P."/>
            <person name="Ishida K.-I."/>
            <person name="Kim E."/>
            <person name="Koreny L."/>
            <person name="Kroth P.G."/>
            <person name="Liu Y."/>
            <person name="Malik S.-B."/>
            <person name="Maier U.G."/>
            <person name="McRose D."/>
            <person name="Mock T."/>
            <person name="Neilson J.A."/>
            <person name="Onodera N.T."/>
            <person name="Poole A.M."/>
            <person name="Pritham E.J."/>
            <person name="Richards T.A."/>
            <person name="Rocap G."/>
            <person name="Roy S.W."/>
            <person name="Sarai C."/>
            <person name="Schaack S."/>
            <person name="Shirato S."/>
            <person name="Slamovits C.H."/>
            <person name="Spencer D.F."/>
            <person name="Suzuki S."/>
            <person name="Worden A.Z."/>
            <person name="Zauner S."/>
            <person name="Barry K."/>
            <person name="Bell C."/>
            <person name="Bharti A.K."/>
            <person name="Crow J.A."/>
            <person name="Grimwood J."/>
            <person name="Kramer R."/>
            <person name="Lindquist E."/>
            <person name="Lucas S."/>
            <person name="Salamov A."/>
            <person name="McFadden G.I."/>
            <person name="Lane C.E."/>
            <person name="Keeling P.J."/>
            <person name="Gray M.W."/>
            <person name="Grigoriev I.V."/>
            <person name="Archibald J.M."/>
        </authorList>
    </citation>
    <scope>NUCLEOTIDE SEQUENCE</scope>
    <source>
        <strain evidence="4">CCMP2712</strain>
    </source>
</reference>
<proteinExistence type="predicted"/>
<evidence type="ECO:0000313" key="3">
    <source>
        <dbReference type="EnsemblProtists" id="EKX53979"/>
    </source>
</evidence>
<name>L1K093_GUITC</name>
<dbReference type="GeneID" id="17310948"/>
<sequence>MFSYGQAGIFGARKPTRGLRRIAGGSILAAKATASGPSVSEASKVGKERPAAAPALASPEALHGSREDGWISEEAKNAAAIYGIVNPSEEDKMLSKEELEKKFANVIETPGKNKDADGWVNEGAKNAAAMYGIVNPSMVDELTEPSMKSVQFQKKQMMLEEMKRKEMQKLQRLARVSLV</sequence>
<dbReference type="EMBL" id="JH992968">
    <property type="protein sequence ID" value="EKX53979.1"/>
    <property type="molecule type" value="Genomic_DNA"/>
</dbReference>
<reference evidence="3" key="3">
    <citation type="submission" date="2015-06" db="UniProtKB">
        <authorList>
            <consortium name="EnsemblProtists"/>
        </authorList>
    </citation>
    <scope>IDENTIFICATION</scope>
</reference>
<dbReference type="AlphaFoldDB" id="L1K093"/>
<keyword evidence="4" id="KW-1185">Reference proteome</keyword>
<gene>
    <name evidence="2" type="ORF">GUITHDRAFT_150113</name>
</gene>
<reference evidence="2 4" key="1">
    <citation type="journal article" date="2012" name="Nature">
        <title>Algal genomes reveal evolutionary mosaicism and the fate of nucleomorphs.</title>
        <authorList>
            <consortium name="DOE Joint Genome Institute"/>
            <person name="Curtis B.A."/>
            <person name="Tanifuji G."/>
            <person name="Burki F."/>
            <person name="Gruber A."/>
            <person name="Irimia M."/>
            <person name="Maruyama S."/>
            <person name="Arias M.C."/>
            <person name="Ball S.G."/>
            <person name="Gile G.H."/>
            <person name="Hirakawa Y."/>
            <person name="Hopkins J.F."/>
            <person name="Kuo A."/>
            <person name="Rensing S.A."/>
            <person name="Schmutz J."/>
            <person name="Symeonidi A."/>
            <person name="Elias M."/>
            <person name="Eveleigh R.J."/>
            <person name="Herman E.K."/>
            <person name="Klute M.J."/>
            <person name="Nakayama T."/>
            <person name="Obornik M."/>
            <person name="Reyes-Prieto A."/>
            <person name="Armbrust E.V."/>
            <person name="Aves S.J."/>
            <person name="Beiko R.G."/>
            <person name="Coutinho P."/>
            <person name="Dacks J.B."/>
            <person name="Durnford D.G."/>
            <person name="Fast N.M."/>
            <person name="Green B.R."/>
            <person name="Grisdale C.J."/>
            <person name="Hempel F."/>
            <person name="Henrissat B."/>
            <person name="Hoppner M.P."/>
            <person name="Ishida K."/>
            <person name="Kim E."/>
            <person name="Koreny L."/>
            <person name="Kroth P.G."/>
            <person name="Liu Y."/>
            <person name="Malik S.B."/>
            <person name="Maier U.G."/>
            <person name="McRose D."/>
            <person name="Mock T."/>
            <person name="Neilson J.A."/>
            <person name="Onodera N.T."/>
            <person name="Poole A.M."/>
            <person name="Pritham E.J."/>
            <person name="Richards T.A."/>
            <person name="Rocap G."/>
            <person name="Roy S.W."/>
            <person name="Sarai C."/>
            <person name="Schaack S."/>
            <person name="Shirato S."/>
            <person name="Slamovits C.H."/>
            <person name="Spencer D.F."/>
            <person name="Suzuki S."/>
            <person name="Worden A.Z."/>
            <person name="Zauner S."/>
            <person name="Barry K."/>
            <person name="Bell C."/>
            <person name="Bharti A.K."/>
            <person name="Crow J.A."/>
            <person name="Grimwood J."/>
            <person name="Kramer R."/>
            <person name="Lindquist E."/>
            <person name="Lucas S."/>
            <person name="Salamov A."/>
            <person name="McFadden G.I."/>
            <person name="Lane C.E."/>
            <person name="Keeling P.J."/>
            <person name="Gray M.W."/>
            <person name="Grigoriev I.V."/>
            <person name="Archibald J.M."/>
        </authorList>
    </citation>
    <scope>NUCLEOTIDE SEQUENCE</scope>
    <source>
        <strain evidence="2 4">CCMP2712</strain>
    </source>
</reference>
<dbReference type="PaxDb" id="55529-EKX53979"/>